<dbReference type="RefSeq" id="WP_137328834.1">
    <property type="nucleotide sequence ID" value="NZ_CP040058.1"/>
</dbReference>
<evidence type="ECO:0000256" key="1">
    <source>
        <dbReference type="SAM" id="Phobius"/>
    </source>
</evidence>
<protein>
    <recommendedName>
        <fullName evidence="4">Type IV pilus biogenesis protein PilM</fullName>
    </recommendedName>
</protein>
<feature type="transmembrane region" description="Helical" evidence="1">
    <location>
        <begin position="316"/>
        <end position="338"/>
    </location>
</feature>
<keyword evidence="1" id="KW-0472">Membrane</keyword>
<dbReference type="Gene3D" id="3.30.1490.300">
    <property type="match status" value="1"/>
</dbReference>
<evidence type="ECO:0000313" key="3">
    <source>
        <dbReference type="Proteomes" id="UP000298653"/>
    </source>
</evidence>
<dbReference type="KEGG" id="arf:AR1Y2_1999"/>
<keyword evidence="3" id="KW-1185">Reference proteome</keyword>
<keyword evidence="1" id="KW-1133">Transmembrane helix</keyword>
<sequence>MRTSVYLSNHRVQIAVGEAKKNKIQVQNFIQFDIREGSLINGVITSEEGLKNQLLKLWEREGLSKKISLVIDSTQIAAKMMTIPKMNKKKTLEVVKKELTSLENPENYVYDYRVCDMDKKSGMATVLGAAIQETMLKSYLDVFASMEVEVESVDIALNAQLKAFERIQDLRKETFIFSKLDGEILISTLFVQGTYKYLNRTRIFAEHGTDGIAGEVGNTISSMIQFLATEQKGEKIKNIYLGGFPKEDLGILAAPLRELGLEVGNTFQLTGYQLPDEKEFYHYIFAVGALISDKKQDIDFAQRIKLKEDHKKSSKVYPGVFAAAGVLVLCLAVSAVLFGMNMINNSKINEMDSYIEDSGNQADYTNAKNLDLELANKQSGKEQLAVVKQVLDSYPQANSRVEKMVKNSAGTKVSITVDRYDASTGMYEFVAMAPKVTSIYDFINRLKKSELFADLKYSGYNYTEETKQYDIHISTYLSENAGK</sequence>
<keyword evidence="1" id="KW-0812">Transmembrane</keyword>
<dbReference type="EMBL" id="CP040058">
    <property type="protein sequence ID" value="QCP35453.1"/>
    <property type="molecule type" value="Genomic_DNA"/>
</dbReference>
<evidence type="ECO:0000313" key="2">
    <source>
        <dbReference type="EMBL" id="QCP35453.1"/>
    </source>
</evidence>
<dbReference type="OrthoDB" id="1649455at2"/>
<proteinExistence type="predicted"/>
<evidence type="ECO:0008006" key="4">
    <source>
        <dbReference type="Google" id="ProtNLM"/>
    </source>
</evidence>
<dbReference type="Gene3D" id="3.30.420.40">
    <property type="match status" value="2"/>
</dbReference>
<accession>A0A4P8IHH3</accession>
<gene>
    <name evidence="2" type="ORF">AR1Y2_1999</name>
</gene>
<dbReference type="Proteomes" id="UP000298653">
    <property type="component" value="Chromosome"/>
</dbReference>
<dbReference type="AlphaFoldDB" id="A0A4P8IHH3"/>
<reference evidence="2 3" key="1">
    <citation type="submission" date="2019-05" db="EMBL/GenBank/DDBJ databases">
        <title>Complete genome sequencing of Anaerostipes rhamnosivorans.</title>
        <authorList>
            <person name="Bui T.P.N."/>
            <person name="de Vos W.M."/>
        </authorList>
    </citation>
    <scope>NUCLEOTIDE SEQUENCE [LARGE SCALE GENOMIC DNA]</scope>
    <source>
        <strain evidence="2 3">1y2</strain>
    </source>
</reference>
<name>A0A4P8IHH3_9FIRM</name>
<organism evidence="2 3">
    <name type="scientific">Anaerostipes rhamnosivorans</name>
    <dbReference type="NCBI Taxonomy" id="1229621"/>
    <lineage>
        <taxon>Bacteria</taxon>
        <taxon>Bacillati</taxon>
        <taxon>Bacillota</taxon>
        <taxon>Clostridia</taxon>
        <taxon>Lachnospirales</taxon>
        <taxon>Lachnospiraceae</taxon>
        <taxon>Anaerostipes</taxon>
    </lineage>
</organism>